<keyword evidence="1" id="KW-0732">Signal</keyword>
<accession>A0A1W6EWA7</accession>
<proteinExistence type="evidence at transcript level"/>
<dbReference type="AlphaFoldDB" id="A0A1W6EWA7"/>
<feature type="chain" id="PRO_5013275359" evidence="1">
    <location>
        <begin position="21"/>
        <end position="99"/>
    </location>
</feature>
<evidence type="ECO:0000313" key="2">
    <source>
        <dbReference type="EMBL" id="ARK19999.1"/>
    </source>
</evidence>
<feature type="signal peptide" evidence="1">
    <location>
        <begin position="1"/>
        <end position="20"/>
    </location>
</feature>
<protein>
    <submittedName>
        <fullName evidence="2">Venom protein</fullName>
    </submittedName>
</protein>
<name>A0A1W6EWA7_AMPCP</name>
<dbReference type="EMBL" id="KY563590">
    <property type="protein sequence ID" value="ARK19999.1"/>
    <property type="molecule type" value="mRNA"/>
</dbReference>
<sequence length="99" mass="11322">MKPILIRCICIVLLCAVSNASDSYLDYRLKLHLRYVQDLQEDILQKINNLYPQSIVTEFGTKFSWSVAKHFLFDGLDTKISEALKETLVSTVSSCHNVQ</sequence>
<evidence type="ECO:0000256" key="1">
    <source>
        <dbReference type="SAM" id="SignalP"/>
    </source>
</evidence>
<organism evidence="2">
    <name type="scientific">Ampulex compressa</name>
    <name type="common">Emerald cockroach wasp</name>
    <dbReference type="NCBI Taxonomy" id="860918"/>
    <lineage>
        <taxon>Eukaryota</taxon>
        <taxon>Metazoa</taxon>
        <taxon>Ecdysozoa</taxon>
        <taxon>Arthropoda</taxon>
        <taxon>Hexapoda</taxon>
        <taxon>Insecta</taxon>
        <taxon>Pterygota</taxon>
        <taxon>Neoptera</taxon>
        <taxon>Endopterygota</taxon>
        <taxon>Hymenoptera</taxon>
        <taxon>Apocrita</taxon>
        <taxon>Aculeata</taxon>
        <taxon>Apoidea</taxon>
        <taxon>Ampulicidae</taxon>
        <taxon>Ampulicini</taxon>
        <taxon>Ampulex</taxon>
    </lineage>
</organism>
<reference evidence="2" key="1">
    <citation type="submission" date="2017-02" db="EMBL/GenBank/DDBJ databases">
        <title>Parasitoid Jewel Wasp Mounts Multi-Pronged Neurochemical Attack to Hijack a Host Brain.</title>
        <authorList>
            <person name="Arvidson R.S."/>
            <person name="Kaiser M."/>
            <person name="Libersat F."/>
            <person name="Adams M.E."/>
        </authorList>
    </citation>
    <scope>NUCLEOTIDE SEQUENCE</scope>
    <source>
        <strain evidence="2">217</strain>
    </source>
</reference>